<accession>A0ABD3PZ68</accession>
<evidence type="ECO:0000313" key="3">
    <source>
        <dbReference type="Proteomes" id="UP001516023"/>
    </source>
</evidence>
<name>A0ABD3PZ68_9STRA</name>
<gene>
    <name evidence="2" type="ORF">HJC23_003843</name>
</gene>
<feature type="compositionally biased region" description="Acidic residues" evidence="1">
    <location>
        <begin position="96"/>
        <end position="109"/>
    </location>
</feature>
<comment type="caution">
    <text evidence="2">The sequence shown here is derived from an EMBL/GenBank/DDBJ whole genome shotgun (WGS) entry which is preliminary data.</text>
</comment>
<organism evidence="2 3">
    <name type="scientific">Cyclotella cryptica</name>
    <dbReference type="NCBI Taxonomy" id="29204"/>
    <lineage>
        <taxon>Eukaryota</taxon>
        <taxon>Sar</taxon>
        <taxon>Stramenopiles</taxon>
        <taxon>Ochrophyta</taxon>
        <taxon>Bacillariophyta</taxon>
        <taxon>Coscinodiscophyceae</taxon>
        <taxon>Thalassiosirophycidae</taxon>
        <taxon>Stephanodiscales</taxon>
        <taxon>Stephanodiscaceae</taxon>
        <taxon>Cyclotella</taxon>
    </lineage>
</organism>
<feature type="compositionally biased region" description="Acidic residues" evidence="1">
    <location>
        <begin position="46"/>
        <end position="66"/>
    </location>
</feature>
<feature type="region of interest" description="Disordered" evidence="1">
    <location>
        <begin position="674"/>
        <end position="723"/>
    </location>
</feature>
<sequence length="742" mass="81639">MCGPILSNLRQNTASAGGRGEEDDITDAPPSRGRGRASRRPVGSFDYDDETNVTDVTSYDEEDGDTYDGHDYSKKRGGGRSSRGRDRKPRGRSPNSEDDGEDVPDDTDTEFSSVYQKKEKEAPNNHSKNSSSNNKHQSHRKASGFAKRCYFTKAGIGRTTQHYEGLTLTGNTVLMLAAAMKLKGCPTICDEDLRRVEQTYPNQFSRLPDELLLSSGWRRISKYCHFSHKPLPDGCSGDDKVDGRGAAKQGCVGGAADGLPGAVRKAPRSLIEDPNEWTLVNKFCFFSGGPINVEEDVYYRAELGGTEIYILSPEELYRLKPSKGAKPEDNGPLKSVAAVEEIESVYDLTERDFDDLKLYHLGPCRALPPYLLHPEAWTKVLPPHFVAARDEAMRKAIEFEKRFPPAAQPPQAMSRGPQDSARTMGDNSGYVELGGGGRHTPAARTSMTPMGGASMGPAFTPHYAAPPMMHSTQIPMNQDPNAFYPPQPLGGAASTHAFHSQQPPINYGAMPGDTDMNYYYGNASVHQPLQTAMPRGQSPFVTQPRVTPSPNPYGNANLNQSGYSDHHYDNTPPRNNIGDPHWRGIQDEGAFGMNPVIANDQPDDEALATRRVGYANTNRADRIQQYSDRHVIDPPDYSMQHGAYNYNGDEQDAGLKDPYEGSKKNLMTTLEEPTRPNLSTKLGNHIQDEGNWETRTEGESTYGSSLVSGSSYTDTTNPNERNSRRALILQMAKAKNEKCEAG</sequence>
<feature type="compositionally biased region" description="Basic and acidic residues" evidence="1">
    <location>
        <begin position="686"/>
        <end position="698"/>
    </location>
</feature>
<protein>
    <submittedName>
        <fullName evidence="2">Uncharacterized protein</fullName>
    </submittedName>
</protein>
<evidence type="ECO:0000313" key="2">
    <source>
        <dbReference type="EMBL" id="KAL3793333.1"/>
    </source>
</evidence>
<feature type="compositionally biased region" description="Low complexity" evidence="1">
    <location>
        <begin position="124"/>
        <end position="135"/>
    </location>
</feature>
<dbReference type="EMBL" id="JABMIG020000092">
    <property type="protein sequence ID" value="KAL3793333.1"/>
    <property type="molecule type" value="Genomic_DNA"/>
</dbReference>
<proteinExistence type="predicted"/>
<dbReference type="Proteomes" id="UP001516023">
    <property type="component" value="Unassembled WGS sequence"/>
</dbReference>
<evidence type="ECO:0000256" key="1">
    <source>
        <dbReference type="SAM" id="MobiDB-lite"/>
    </source>
</evidence>
<feature type="compositionally biased region" description="Low complexity" evidence="1">
    <location>
        <begin position="700"/>
        <end position="713"/>
    </location>
</feature>
<feature type="region of interest" description="Disordered" evidence="1">
    <location>
        <begin position="1"/>
        <end position="140"/>
    </location>
</feature>
<reference evidence="2 3" key="1">
    <citation type="journal article" date="2020" name="G3 (Bethesda)">
        <title>Improved Reference Genome for Cyclotella cryptica CCMP332, a Model for Cell Wall Morphogenesis, Salinity Adaptation, and Lipid Production in Diatoms (Bacillariophyta).</title>
        <authorList>
            <person name="Roberts W.R."/>
            <person name="Downey K.M."/>
            <person name="Ruck E.C."/>
            <person name="Traller J.C."/>
            <person name="Alverson A.J."/>
        </authorList>
    </citation>
    <scope>NUCLEOTIDE SEQUENCE [LARGE SCALE GENOMIC DNA]</scope>
    <source>
        <strain evidence="2 3">CCMP332</strain>
    </source>
</reference>
<dbReference type="AlphaFoldDB" id="A0ABD3PZ68"/>
<keyword evidence="3" id="KW-1185">Reference proteome</keyword>